<dbReference type="GO" id="GO:0015679">
    <property type="term" value="P:plasma membrane copper ion transport"/>
    <property type="evidence" value="ECO:0007669"/>
    <property type="project" value="TreeGrafter"/>
</dbReference>
<feature type="domain" description="CzcB-like C-terminal circularly permuted SH3-like" evidence="5">
    <location>
        <begin position="341"/>
        <end position="401"/>
    </location>
</feature>
<reference evidence="6 7" key="1">
    <citation type="submission" date="2019-03" db="EMBL/GenBank/DDBJ databases">
        <title>Genomic Encyclopedia of Type Strains, Phase IV (KMG-IV): sequencing the most valuable type-strain genomes for metagenomic binning, comparative biology and taxonomic classification.</title>
        <authorList>
            <person name="Goeker M."/>
        </authorList>
    </citation>
    <scope>NUCLEOTIDE SEQUENCE [LARGE SCALE GENOMIC DNA]</scope>
    <source>
        <strain evidence="6 7">DSM 21667</strain>
    </source>
</reference>
<dbReference type="InterPro" id="IPR058646">
    <property type="entry name" value="CzcB_N"/>
</dbReference>
<accession>A0A4R6Z1Y5</accession>
<dbReference type="Gene3D" id="2.40.420.20">
    <property type="match status" value="1"/>
</dbReference>
<dbReference type="AlphaFoldDB" id="A0A4R6Z1Y5"/>
<dbReference type="Pfam" id="PF25973">
    <property type="entry name" value="BSH_CzcB"/>
    <property type="match status" value="1"/>
</dbReference>
<feature type="domain" description="CzcB-like barrel-sandwich hybrid" evidence="4">
    <location>
        <begin position="186"/>
        <end position="257"/>
    </location>
</feature>
<protein>
    <submittedName>
        <fullName evidence="6">Cobalt-zinc-cadmium efflux system membrane fusion protein</fullName>
    </submittedName>
</protein>
<keyword evidence="7" id="KW-1185">Reference proteome</keyword>
<dbReference type="GO" id="GO:0030288">
    <property type="term" value="C:outer membrane-bounded periplasmic space"/>
    <property type="evidence" value="ECO:0007669"/>
    <property type="project" value="TreeGrafter"/>
</dbReference>
<keyword evidence="1" id="KW-0813">Transport</keyword>
<evidence type="ECO:0000259" key="2">
    <source>
        <dbReference type="Pfam" id="PF25954"/>
    </source>
</evidence>
<evidence type="ECO:0000256" key="1">
    <source>
        <dbReference type="ARBA" id="ARBA00022448"/>
    </source>
</evidence>
<organism evidence="6 7">
    <name type="scientific">Tahibacter aquaticus</name>
    <dbReference type="NCBI Taxonomy" id="520092"/>
    <lineage>
        <taxon>Bacteria</taxon>
        <taxon>Pseudomonadati</taxon>
        <taxon>Pseudomonadota</taxon>
        <taxon>Gammaproteobacteria</taxon>
        <taxon>Lysobacterales</taxon>
        <taxon>Rhodanobacteraceae</taxon>
        <taxon>Tahibacter</taxon>
    </lineage>
</organism>
<dbReference type="RefSeq" id="WP_133817957.1">
    <property type="nucleotide sequence ID" value="NZ_SNZH01000004.1"/>
</dbReference>
<gene>
    <name evidence="6" type="ORF">DFR29_1048</name>
</gene>
<dbReference type="InterPro" id="IPR011053">
    <property type="entry name" value="Single_hybrid_motif"/>
</dbReference>
<dbReference type="SUPFAM" id="SSF51230">
    <property type="entry name" value="Single hybrid motif"/>
    <property type="match status" value="1"/>
</dbReference>
<feature type="domain" description="CusB-like beta-barrel" evidence="2">
    <location>
        <begin position="260"/>
        <end position="331"/>
    </location>
</feature>
<evidence type="ECO:0000313" key="6">
    <source>
        <dbReference type="EMBL" id="TDR45580.1"/>
    </source>
</evidence>
<dbReference type="InterPro" id="IPR051909">
    <property type="entry name" value="MFP_Cation_Efflux"/>
</dbReference>
<evidence type="ECO:0000259" key="5">
    <source>
        <dbReference type="Pfam" id="PF25975"/>
    </source>
</evidence>
<dbReference type="PANTHER" id="PTHR30097">
    <property type="entry name" value="CATION EFFLUX SYSTEM PROTEIN CUSB"/>
    <property type="match status" value="1"/>
</dbReference>
<proteinExistence type="predicted"/>
<dbReference type="Gene3D" id="2.40.30.170">
    <property type="match status" value="1"/>
</dbReference>
<feature type="domain" description="CzcB N-terminal" evidence="3">
    <location>
        <begin position="47"/>
        <end position="138"/>
    </location>
</feature>
<dbReference type="Proteomes" id="UP000295293">
    <property type="component" value="Unassembled WGS sequence"/>
</dbReference>
<dbReference type="EMBL" id="SNZH01000004">
    <property type="protein sequence ID" value="TDR45580.1"/>
    <property type="molecule type" value="Genomic_DNA"/>
</dbReference>
<dbReference type="Pfam" id="PF25971">
    <property type="entry name" value="CzcB_N"/>
    <property type="match status" value="1"/>
</dbReference>
<evidence type="ECO:0000259" key="3">
    <source>
        <dbReference type="Pfam" id="PF25971"/>
    </source>
</evidence>
<dbReference type="Pfam" id="PF25954">
    <property type="entry name" value="Beta-barrel_RND_2"/>
    <property type="match status" value="1"/>
</dbReference>
<dbReference type="InterPro" id="IPR058792">
    <property type="entry name" value="Beta-barrel_RND_2"/>
</dbReference>
<dbReference type="InterPro" id="IPR058649">
    <property type="entry name" value="CzcB_C"/>
</dbReference>
<name>A0A4R6Z1Y5_9GAMM</name>
<dbReference type="InterPro" id="IPR058647">
    <property type="entry name" value="BSH_CzcB-like"/>
</dbReference>
<dbReference type="GO" id="GO:0060003">
    <property type="term" value="P:copper ion export"/>
    <property type="evidence" value="ECO:0007669"/>
    <property type="project" value="TreeGrafter"/>
</dbReference>
<dbReference type="PANTHER" id="PTHR30097:SF4">
    <property type="entry name" value="SLR6042 PROTEIN"/>
    <property type="match status" value="1"/>
</dbReference>
<evidence type="ECO:0000259" key="4">
    <source>
        <dbReference type="Pfam" id="PF25973"/>
    </source>
</evidence>
<sequence>MTVSHRGVVATLATWFFFAALLLCGGAIAEGEKPAASDDYERGPHRGRMLREGDFAIEVTIFETGVPPQFRLYAYEKDKPIDPAQVQVTVELTRLGGQVDRFTFKAEGDHLTGSARVIEPHSFDVKVSASYGGKSHQWSYDSYEGRTRIEPAVAEAAGIKTELTGPATIRDELHLMGVVAIDENRQARVRARFPGLVREVRAGLGDTVTAGQALATVESNESLRAYTVTSPIAGVVTARSTNAGDVAGDSVLFEITDLTQVWVDLHAFGTGASKLQPGQPVTIRSSFGELEAEATLDRVLPIAAAGSQSVTARVRLPNDGRWRPGLAVSADVVVGTRDVPLAVKVAGLQRFRDFTVVFTQVGGTYEVRMLELGARDGESVEVLEGIAPGIPYVTEQSFLIKADIDKSGASHDH</sequence>
<dbReference type="Gene3D" id="2.40.50.100">
    <property type="match status" value="1"/>
</dbReference>
<dbReference type="GO" id="GO:0046914">
    <property type="term" value="F:transition metal ion binding"/>
    <property type="evidence" value="ECO:0007669"/>
    <property type="project" value="TreeGrafter"/>
</dbReference>
<comment type="caution">
    <text evidence="6">The sequence shown here is derived from an EMBL/GenBank/DDBJ whole genome shotgun (WGS) entry which is preliminary data.</text>
</comment>
<dbReference type="Pfam" id="PF25975">
    <property type="entry name" value="CzcB_C"/>
    <property type="match status" value="1"/>
</dbReference>
<dbReference type="OrthoDB" id="9768185at2"/>
<evidence type="ECO:0000313" key="7">
    <source>
        <dbReference type="Proteomes" id="UP000295293"/>
    </source>
</evidence>
<dbReference type="CDD" id="cd06850">
    <property type="entry name" value="biotinyl_domain"/>
    <property type="match status" value="1"/>
</dbReference>